<evidence type="ECO:0000313" key="2">
    <source>
        <dbReference type="EMBL" id="MFD1121234.1"/>
    </source>
</evidence>
<evidence type="ECO:0000259" key="1">
    <source>
        <dbReference type="Pfam" id="PF22818"/>
    </source>
</evidence>
<comment type="caution">
    <text evidence="2">The sequence shown here is derived from an EMBL/GenBank/DDBJ whole genome shotgun (WGS) entry which is preliminary data.</text>
</comment>
<proteinExistence type="predicted"/>
<dbReference type="SUPFAM" id="SSF54637">
    <property type="entry name" value="Thioesterase/thiol ester dehydrase-isomerase"/>
    <property type="match status" value="1"/>
</dbReference>
<dbReference type="RefSeq" id="WP_379029702.1">
    <property type="nucleotide sequence ID" value="NZ_JBHTLN010000001.1"/>
</dbReference>
<reference evidence="3" key="1">
    <citation type="journal article" date="2019" name="Int. J. Syst. Evol. Microbiol.">
        <title>The Global Catalogue of Microorganisms (GCM) 10K type strain sequencing project: providing services to taxonomists for standard genome sequencing and annotation.</title>
        <authorList>
            <consortium name="The Broad Institute Genomics Platform"/>
            <consortium name="The Broad Institute Genome Sequencing Center for Infectious Disease"/>
            <person name="Wu L."/>
            <person name="Ma J."/>
        </authorList>
    </citation>
    <scope>NUCLEOTIDE SEQUENCE [LARGE SCALE GENOMIC DNA]</scope>
    <source>
        <strain evidence="3">CCUG 58411</strain>
    </source>
</reference>
<dbReference type="Pfam" id="PF22818">
    <property type="entry name" value="ApeI-like"/>
    <property type="match status" value="1"/>
</dbReference>
<evidence type="ECO:0000313" key="3">
    <source>
        <dbReference type="Proteomes" id="UP001597206"/>
    </source>
</evidence>
<dbReference type="EMBL" id="JBHTLN010000001">
    <property type="protein sequence ID" value="MFD1121234.1"/>
    <property type="molecule type" value="Genomic_DNA"/>
</dbReference>
<gene>
    <name evidence="2" type="ORF">ACFQ2T_01855</name>
</gene>
<protein>
    <recommendedName>
        <fullName evidence="1">ApeI dehydratase-like domain-containing protein</fullName>
    </recommendedName>
</protein>
<feature type="domain" description="ApeI dehydratase-like" evidence="1">
    <location>
        <begin position="20"/>
        <end position="96"/>
    </location>
</feature>
<organism evidence="2 3">
    <name type="scientific">Methylophilus flavus</name>
    <dbReference type="NCBI Taxonomy" id="640084"/>
    <lineage>
        <taxon>Bacteria</taxon>
        <taxon>Pseudomonadati</taxon>
        <taxon>Pseudomonadota</taxon>
        <taxon>Betaproteobacteria</taxon>
        <taxon>Nitrosomonadales</taxon>
        <taxon>Methylophilaceae</taxon>
        <taxon>Methylophilus</taxon>
    </lineage>
</organism>
<dbReference type="Proteomes" id="UP001597206">
    <property type="component" value="Unassembled WGS sequence"/>
</dbReference>
<keyword evidence="3" id="KW-1185">Reference proteome</keyword>
<dbReference type="InterPro" id="IPR029069">
    <property type="entry name" value="HotDog_dom_sf"/>
</dbReference>
<dbReference type="InterPro" id="IPR054545">
    <property type="entry name" value="ApeI-like"/>
</dbReference>
<name>A0ABW3P5B2_9PROT</name>
<accession>A0ABW3P5B2</accession>
<sequence>MYAAIPALPNIKHMKKNKLLNIPSDHPAFAGHFPGTPIVPGVVLLDEVLQVLDSDMGLTVTDWQISSVKFLSPLTPGESAIVEYEQLANGSIKFEVVCPSNGTPRQIVIGSLSARHKA</sequence>
<dbReference type="Gene3D" id="3.10.129.10">
    <property type="entry name" value="Hotdog Thioesterase"/>
    <property type="match status" value="1"/>
</dbReference>